<evidence type="ECO:0000313" key="9">
    <source>
        <dbReference type="Proteomes" id="UP000019402"/>
    </source>
</evidence>
<dbReference type="Gene3D" id="3.40.50.1000">
    <property type="entry name" value="HAD superfamily/HAD-like"/>
    <property type="match status" value="1"/>
</dbReference>
<gene>
    <name evidence="8" type="ORF">JCM21142_3874</name>
</gene>
<dbReference type="CDD" id="cd01630">
    <property type="entry name" value="HAD_KDO-like"/>
    <property type="match status" value="1"/>
</dbReference>
<comment type="similarity">
    <text evidence="2">Belongs to the KdsC family.</text>
</comment>
<name>W7XVP8_9BACT</name>
<protein>
    <submittedName>
        <fullName evidence="8">3-deoxy-D-manno-octulosonate 8-phosphate phosphatas KdsC</fullName>
    </submittedName>
</protein>
<dbReference type="Proteomes" id="UP000019402">
    <property type="component" value="Unassembled WGS sequence"/>
</dbReference>
<dbReference type="eggNOG" id="COG1778">
    <property type="taxonomic scope" value="Bacteria"/>
</dbReference>
<dbReference type="InterPro" id="IPR010023">
    <property type="entry name" value="KdsC_fam"/>
</dbReference>
<dbReference type="OrthoDB" id="9805604at2"/>
<proteinExistence type="inferred from homology"/>
<comment type="subunit">
    <text evidence="3">Homotetramer.</text>
</comment>
<evidence type="ECO:0000256" key="6">
    <source>
        <dbReference type="ARBA" id="ARBA00022842"/>
    </source>
</evidence>
<comment type="caution">
    <text evidence="8">The sequence shown here is derived from an EMBL/GenBank/DDBJ whole genome shotgun (WGS) entry which is preliminary data.</text>
</comment>
<dbReference type="PANTHER" id="PTHR21485">
    <property type="entry name" value="HAD SUPERFAMILY MEMBERS CMAS AND KDSC"/>
    <property type="match status" value="1"/>
</dbReference>
<keyword evidence="5" id="KW-0378">Hydrolase</keyword>
<dbReference type="InterPro" id="IPR036412">
    <property type="entry name" value="HAD-like_sf"/>
</dbReference>
<dbReference type="RefSeq" id="WP_027470696.1">
    <property type="nucleotide sequence ID" value="NZ_BAMD01000007.1"/>
</dbReference>
<dbReference type="GO" id="GO:0046872">
    <property type="term" value="F:metal ion binding"/>
    <property type="evidence" value="ECO:0007669"/>
    <property type="project" value="UniProtKB-KW"/>
</dbReference>
<dbReference type="GO" id="GO:0016788">
    <property type="term" value="F:hydrolase activity, acting on ester bonds"/>
    <property type="evidence" value="ECO:0007669"/>
    <property type="project" value="InterPro"/>
</dbReference>
<keyword evidence="4 7" id="KW-0479">Metal-binding</keyword>
<evidence type="ECO:0000256" key="7">
    <source>
        <dbReference type="PIRSR" id="PIRSR006118-2"/>
    </source>
</evidence>
<keyword evidence="9" id="KW-1185">Reference proteome</keyword>
<reference evidence="8 9" key="1">
    <citation type="journal article" date="2014" name="Genome Announc.">
        <title>Draft Genome Sequence of Cytophaga fermentans JCM 21142T, a Facultative Anaerobe Isolated from Marine Mud.</title>
        <authorList>
            <person name="Starns D."/>
            <person name="Oshima K."/>
            <person name="Suda W."/>
            <person name="Iino T."/>
            <person name="Yuki M."/>
            <person name="Inoue J."/>
            <person name="Kitamura K."/>
            <person name="Iida T."/>
            <person name="Darby A."/>
            <person name="Hattori M."/>
            <person name="Ohkuma M."/>
        </authorList>
    </citation>
    <scope>NUCLEOTIDE SEQUENCE [LARGE SCALE GENOMIC DNA]</scope>
    <source>
        <strain evidence="8 9">JCM 21142</strain>
    </source>
</reference>
<dbReference type="EMBL" id="BAMD01000007">
    <property type="protein sequence ID" value="GAF02245.1"/>
    <property type="molecule type" value="Genomic_DNA"/>
</dbReference>
<dbReference type="InterPro" id="IPR050793">
    <property type="entry name" value="CMP-NeuNAc_synthase"/>
</dbReference>
<evidence type="ECO:0000256" key="1">
    <source>
        <dbReference type="ARBA" id="ARBA00001946"/>
    </source>
</evidence>
<dbReference type="PIRSF" id="PIRSF006118">
    <property type="entry name" value="KDO8-P_Ptase"/>
    <property type="match status" value="1"/>
</dbReference>
<organism evidence="8 9">
    <name type="scientific">Saccharicrinis fermentans DSM 9555 = JCM 21142</name>
    <dbReference type="NCBI Taxonomy" id="869213"/>
    <lineage>
        <taxon>Bacteria</taxon>
        <taxon>Pseudomonadati</taxon>
        <taxon>Bacteroidota</taxon>
        <taxon>Bacteroidia</taxon>
        <taxon>Marinilabiliales</taxon>
        <taxon>Marinilabiliaceae</taxon>
        <taxon>Saccharicrinis</taxon>
    </lineage>
</organism>
<evidence type="ECO:0000256" key="4">
    <source>
        <dbReference type="ARBA" id="ARBA00022723"/>
    </source>
</evidence>
<sequence>MSNFKEDLMKVKAFAFDVDGVLSAQIIPMDSEGVPMRTVNIKDGYALQLAIKLGYPIAIITGGNTEAVKKRYQLLGIDDIYMSASFKIPPFEDWITKRNLKPAEVMYMGDDLPDYPVMDTVGVPVCPADAVEEVKSLCKYISHKNGGEGCARDVIEQVLRAHGKWGLDHSW</sequence>
<dbReference type="Pfam" id="PF08282">
    <property type="entry name" value="Hydrolase_3"/>
    <property type="match status" value="1"/>
</dbReference>
<dbReference type="AlphaFoldDB" id="W7XVP8"/>
<dbReference type="NCBIfam" id="TIGR01670">
    <property type="entry name" value="KdsC-phosphatas"/>
    <property type="match status" value="1"/>
</dbReference>
<dbReference type="PANTHER" id="PTHR21485:SF3">
    <property type="entry name" value="N-ACYLNEURAMINATE CYTIDYLYLTRANSFERASE"/>
    <property type="match status" value="1"/>
</dbReference>
<evidence type="ECO:0000313" key="8">
    <source>
        <dbReference type="EMBL" id="GAF02245.1"/>
    </source>
</evidence>
<evidence type="ECO:0000256" key="3">
    <source>
        <dbReference type="ARBA" id="ARBA00011881"/>
    </source>
</evidence>
<dbReference type="SFLD" id="SFLDG01136">
    <property type="entry name" value="C1.6:_Phosphoserine_Phosphatas"/>
    <property type="match status" value="1"/>
</dbReference>
<keyword evidence="6 7" id="KW-0460">Magnesium</keyword>
<dbReference type="SFLD" id="SFLDS00003">
    <property type="entry name" value="Haloacid_Dehalogenase"/>
    <property type="match status" value="1"/>
</dbReference>
<dbReference type="SFLD" id="SFLDG01138">
    <property type="entry name" value="C1.6.2:_Deoxy-d-mannose-octulo"/>
    <property type="match status" value="1"/>
</dbReference>
<feature type="binding site" evidence="7">
    <location>
        <position position="17"/>
    </location>
    <ligand>
        <name>Mg(2+)</name>
        <dbReference type="ChEBI" id="CHEBI:18420"/>
    </ligand>
</feature>
<feature type="binding site" evidence="7">
    <location>
        <position position="19"/>
    </location>
    <ligand>
        <name>substrate</name>
    </ligand>
</feature>
<dbReference type="GO" id="GO:0008781">
    <property type="term" value="F:N-acylneuraminate cytidylyltransferase activity"/>
    <property type="evidence" value="ECO:0007669"/>
    <property type="project" value="TreeGrafter"/>
</dbReference>
<accession>W7XVP8</accession>
<dbReference type="InterPro" id="IPR023214">
    <property type="entry name" value="HAD_sf"/>
</dbReference>
<comment type="cofactor">
    <cofactor evidence="1 7">
        <name>Mg(2+)</name>
        <dbReference type="ChEBI" id="CHEBI:18420"/>
    </cofactor>
</comment>
<dbReference type="STRING" id="869213.GCA_000517085_00705"/>
<evidence type="ECO:0000256" key="2">
    <source>
        <dbReference type="ARBA" id="ARBA00005893"/>
    </source>
</evidence>
<dbReference type="FunFam" id="3.40.50.1000:FF:000029">
    <property type="entry name" value="3-deoxy-D-manno-octulosonate 8-phosphate phosphatase KdsC"/>
    <property type="match status" value="1"/>
</dbReference>
<dbReference type="SUPFAM" id="SSF56784">
    <property type="entry name" value="HAD-like"/>
    <property type="match status" value="1"/>
</dbReference>
<evidence type="ECO:0000256" key="5">
    <source>
        <dbReference type="ARBA" id="ARBA00022801"/>
    </source>
</evidence>
<feature type="binding site" evidence="7">
    <location>
        <position position="110"/>
    </location>
    <ligand>
        <name>Mg(2+)</name>
        <dbReference type="ChEBI" id="CHEBI:18420"/>
    </ligand>
</feature>